<sequence length="797" mass="91076">MAVILANQVLPRQIDPYYLSDEFSHKLEKYHNALIRGLMYSDNLISSNCQELISKQFLIEQGKWSDLIGMLNQIAVSDDYSLQVRANSITTFQKILETGPPLEVLQEYGVNFVATLLDYLAANSSETNFYKSVIETLKFAIPIFNIKNSQEEFQKYFQIIIGAIANHEDPMRITDLFSLFSILCTNCYVFMADCVEELMKILTASLEAPNKYYIFGAINFIDEFSKFEQSLVQESNKQAKGFRRKTIVMHNISDLFIDQFISPIISQVVPNVSEQCPDTIEDHICFVYCDIIRNMLKINPEKISNLVISFISENISSSEWYIQYFNLLLIKSVTSSDISRESQGYLSEFLSQQLEYLTAVATMPIPLLAVQSVIDIKRIMKNYGIWTRIDESIEIIMKTLEQCSQNDYKVIIECCNLIKMMACYDIIKNQNSLISRIFIKSYQILQMYLEVNNEYSDDIQIASYNTICILIEEAPTIFHECFEGIKTSAIEGIMSQNTNTLTKISFINIISSLAKAEYKGVLDDAPFIIEKLFECNVTGDNKTDEICLSAIAQIIIVVGDQIHDDNLIDKLIDNIKRIFGYESPSATKEAIDALSDLMRKFPQNKTLLAEKEDITNSLVSFIKSDNSNSNIIVSAMYCLGDIMKFSGVPEDIALEIAKIVVEYQIKFFELNTTSKETMQEGHYFIASAVSCILGCVICSTSQEILSELFPLIIQTITVFNKQEVFEYNELAFFLELVNAAAEKYRGKLSKAVMKKDFRKALKMWESGEFLTIQKWMPLKKKMQDRASQVYEMLLTIN</sequence>
<accession>A2EK13</accession>
<dbReference type="KEGG" id="tva:4764881"/>
<name>A2EK13_TRIV3</name>
<dbReference type="VEuPathDB" id="TrichDB:TVAGG3_0974410"/>
<dbReference type="VEuPathDB" id="TrichDB:TVAG_174660"/>
<reference evidence="1" key="1">
    <citation type="submission" date="2006-10" db="EMBL/GenBank/DDBJ databases">
        <authorList>
            <person name="Amadeo P."/>
            <person name="Zhao Q."/>
            <person name="Wortman J."/>
            <person name="Fraser-Liggett C."/>
            <person name="Carlton J."/>
        </authorList>
    </citation>
    <scope>NUCLEOTIDE SEQUENCE</scope>
    <source>
        <strain evidence="1">G3</strain>
    </source>
</reference>
<dbReference type="InParanoid" id="A2EK13"/>
<dbReference type="GO" id="GO:0006606">
    <property type="term" value="P:protein import into nucleus"/>
    <property type="evidence" value="ECO:0000318"/>
    <property type="project" value="GO_Central"/>
</dbReference>
<dbReference type="RefSeq" id="XP_001319220.1">
    <property type="nucleotide sequence ID" value="XM_001319185.1"/>
</dbReference>
<dbReference type="EMBL" id="DS113410">
    <property type="protein sequence ID" value="EAY06997.1"/>
    <property type="molecule type" value="Genomic_DNA"/>
</dbReference>
<dbReference type="Gene3D" id="1.25.10.10">
    <property type="entry name" value="Leucine-rich Repeat Variant"/>
    <property type="match status" value="1"/>
</dbReference>
<evidence type="ECO:0008006" key="3">
    <source>
        <dbReference type="Google" id="ProtNLM"/>
    </source>
</evidence>
<organism evidence="1 2">
    <name type="scientific">Trichomonas vaginalis (strain ATCC PRA-98 / G3)</name>
    <dbReference type="NCBI Taxonomy" id="412133"/>
    <lineage>
        <taxon>Eukaryota</taxon>
        <taxon>Metamonada</taxon>
        <taxon>Parabasalia</taxon>
        <taxon>Trichomonadida</taxon>
        <taxon>Trichomonadidae</taxon>
        <taxon>Trichomonas</taxon>
    </lineage>
</organism>
<dbReference type="GO" id="GO:0005634">
    <property type="term" value="C:nucleus"/>
    <property type="evidence" value="ECO:0000318"/>
    <property type="project" value="GO_Central"/>
</dbReference>
<dbReference type="GO" id="GO:0061608">
    <property type="term" value="F:nuclear import signal receptor activity"/>
    <property type="evidence" value="ECO:0000318"/>
    <property type="project" value="GO_Central"/>
</dbReference>
<dbReference type="AlphaFoldDB" id="A2EK13"/>
<reference evidence="1" key="2">
    <citation type="journal article" date="2007" name="Science">
        <title>Draft genome sequence of the sexually transmitted pathogen Trichomonas vaginalis.</title>
        <authorList>
            <person name="Carlton J.M."/>
            <person name="Hirt R.P."/>
            <person name="Silva J.C."/>
            <person name="Delcher A.L."/>
            <person name="Schatz M."/>
            <person name="Zhao Q."/>
            <person name="Wortman J.R."/>
            <person name="Bidwell S.L."/>
            <person name="Alsmark U.C.M."/>
            <person name="Besteiro S."/>
            <person name="Sicheritz-Ponten T."/>
            <person name="Noel C.J."/>
            <person name="Dacks J.B."/>
            <person name="Foster P.G."/>
            <person name="Simillion C."/>
            <person name="Van de Peer Y."/>
            <person name="Miranda-Saavedra D."/>
            <person name="Barton G.J."/>
            <person name="Westrop G.D."/>
            <person name="Mueller S."/>
            <person name="Dessi D."/>
            <person name="Fiori P.L."/>
            <person name="Ren Q."/>
            <person name="Paulsen I."/>
            <person name="Zhang H."/>
            <person name="Bastida-Corcuera F.D."/>
            <person name="Simoes-Barbosa A."/>
            <person name="Brown M.T."/>
            <person name="Hayes R.D."/>
            <person name="Mukherjee M."/>
            <person name="Okumura C.Y."/>
            <person name="Schneider R."/>
            <person name="Smith A.J."/>
            <person name="Vanacova S."/>
            <person name="Villalvazo M."/>
            <person name="Haas B.J."/>
            <person name="Pertea M."/>
            <person name="Feldblyum T.V."/>
            <person name="Utterback T.R."/>
            <person name="Shu C.L."/>
            <person name="Osoegawa K."/>
            <person name="de Jong P.J."/>
            <person name="Hrdy I."/>
            <person name="Horvathova L."/>
            <person name="Zubacova Z."/>
            <person name="Dolezal P."/>
            <person name="Malik S.B."/>
            <person name="Logsdon J.M. Jr."/>
            <person name="Henze K."/>
            <person name="Gupta A."/>
            <person name="Wang C.C."/>
            <person name="Dunne R.L."/>
            <person name="Upcroft J.A."/>
            <person name="Upcroft P."/>
            <person name="White O."/>
            <person name="Salzberg S.L."/>
            <person name="Tang P."/>
            <person name="Chiu C.-H."/>
            <person name="Lee Y.-S."/>
            <person name="Embley T.M."/>
            <person name="Coombs G.H."/>
            <person name="Mottram J.C."/>
            <person name="Tachezy J."/>
            <person name="Fraser-Liggett C.M."/>
            <person name="Johnson P.J."/>
        </authorList>
    </citation>
    <scope>NUCLEOTIDE SEQUENCE [LARGE SCALE GENOMIC DNA]</scope>
    <source>
        <strain evidence="1">G3</strain>
    </source>
</reference>
<evidence type="ECO:0000313" key="1">
    <source>
        <dbReference type="EMBL" id="EAY06997.1"/>
    </source>
</evidence>
<keyword evidence="2" id="KW-1185">Reference proteome</keyword>
<gene>
    <name evidence="1" type="ORF">TVAG_174660</name>
</gene>
<dbReference type="SUPFAM" id="SSF48371">
    <property type="entry name" value="ARM repeat"/>
    <property type="match status" value="1"/>
</dbReference>
<dbReference type="Proteomes" id="UP000001542">
    <property type="component" value="Unassembled WGS sequence"/>
</dbReference>
<proteinExistence type="predicted"/>
<dbReference type="InterPro" id="IPR011989">
    <property type="entry name" value="ARM-like"/>
</dbReference>
<dbReference type="GO" id="GO:0005737">
    <property type="term" value="C:cytoplasm"/>
    <property type="evidence" value="ECO:0000318"/>
    <property type="project" value="GO_Central"/>
</dbReference>
<dbReference type="InterPro" id="IPR016024">
    <property type="entry name" value="ARM-type_fold"/>
</dbReference>
<protein>
    <recommendedName>
        <fullName evidence="3">Importin N-terminal domain-containing protein</fullName>
    </recommendedName>
</protein>
<dbReference type="GO" id="GO:0008139">
    <property type="term" value="F:nuclear localization sequence binding"/>
    <property type="evidence" value="ECO:0000318"/>
    <property type="project" value="GO_Central"/>
</dbReference>
<dbReference type="SMR" id="A2EK13"/>
<evidence type="ECO:0000313" key="2">
    <source>
        <dbReference type="Proteomes" id="UP000001542"/>
    </source>
</evidence>